<evidence type="ECO:0000313" key="3">
    <source>
        <dbReference type="Proteomes" id="UP000578449"/>
    </source>
</evidence>
<gene>
    <name evidence="2" type="ORF">HNP84_009477</name>
</gene>
<sequence>MTRRTKRRALAVCAGVALCTGPIVPGMSAAHAHADPTRPPAIAEAWQQSSSVGLQGDGSLSDVTGLSASNIWAVGQQDIWDVWENRGAISHWDGRSWTQIGIRNDDTGAGHLRSIAAASATDLWAVGTAHDSLPYVAHGDGSAFDRVGVDQLRAGDWLGGVAAVPGKVVAVGSRDRAPLVVTRTGAAWQVEPVRVTEGTLYGVSVSAKGDTGWAVGDSEGEPLVVRLSEGSWKRVSLPEIPGGYLRDVHLDGAKRALAIGGVYHGSRKVSPLLLSWNGKRWSRVRVPDGEASLYGVTGDGKGRFWVSGFDPQRPGEPYLLRYDGKHTKIIRGEAARGGESSTMRLQAVTYVPGTSTVWAVGHVVDAEDKYTDVVERFGPKGTRSTSS</sequence>
<dbReference type="Proteomes" id="UP000578449">
    <property type="component" value="Unassembled WGS sequence"/>
</dbReference>
<dbReference type="SUPFAM" id="SSF101898">
    <property type="entry name" value="NHL repeat"/>
    <property type="match status" value="1"/>
</dbReference>
<proteinExistence type="predicted"/>
<protein>
    <submittedName>
        <fullName evidence="2">Uncharacterized protein</fullName>
    </submittedName>
</protein>
<evidence type="ECO:0000313" key="2">
    <source>
        <dbReference type="EMBL" id="MBB5139713.1"/>
    </source>
</evidence>
<dbReference type="EMBL" id="JACHGN010000032">
    <property type="protein sequence ID" value="MBB5139713.1"/>
    <property type="molecule type" value="Genomic_DNA"/>
</dbReference>
<evidence type="ECO:0000256" key="1">
    <source>
        <dbReference type="SAM" id="SignalP"/>
    </source>
</evidence>
<dbReference type="RefSeq" id="WP_185056533.1">
    <property type="nucleotide sequence ID" value="NZ_BAABIX010000034.1"/>
</dbReference>
<keyword evidence="1" id="KW-0732">Signal</keyword>
<feature type="chain" id="PRO_5038453755" evidence="1">
    <location>
        <begin position="35"/>
        <end position="387"/>
    </location>
</feature>
<keyword evidence="3" id="KW-1185">Reference proteome</keyword>
<dbReference type="AlphaFoldDB" id="A0A840PNT7"/>
<reference evidence="2 3" key="1">
    <citation type="submission" date="2020-08" db="EMBL/GenBank/DDBJ databases">
        <title>Genomic Encyclopedia of Type Strains, Phase IV (KMG-IV): sequencing the most valuable type-strain genomes for metagenomic binning, comparative biology and taxonomic classification.</title>
        <authorList>
            <person name="Goeker M."/>
        </authorList>
    </citation>
    <scope>NUCLEOTIDE SEQUENCE [LARGE SCALE GENOMIC DNA]</scope>
    <source>
        <strain evidence="2 3">DSM 45615</strain>
    </source>
</reference>
<comment type="caution">
    <text evidence="2">The sequence shown here is derived from an EMBL/GenBank/DDBJ whole genome shotgun (WGS) entry which is preliminary data.</text>
</comment>
<accession>A0A840PNT7</accession>
<feature type="signal peptide" evidence="1">
    <location>
        <begin position="1"/>
        <end position="34"/>
    </location>
</feature>
<organism evidence="2 3">
    <name type="scientific">Thermocatellispora tengchongensis</name>
    <dbReference type="NCBI Taxonomy" id="1073253"/>
    <lineage>
        <taxon>Bacteria</taxon>
        <taxon>Bacillati</taxon>
        <taxon>Actinomycetota</taxon>
        <taxon>Actinomycetes</taxon>
        <taxon>Streptosporangiales</taxon>
        <taxon>Streptosporangiaceae</taxon>
        <taxon>Thermocatellispora</taxon>
    </lineage>
</organism>
<name>A0A840PNT7_9ACTN</name>